<evidence type="ECO:0000313" key="2">
    <source>
        <dbReference type="EMBL" id="ACO67687.1"/>
    </source>
</evidence>
<dbReference type="AlphaFoldDB" id="C1EII7"/>
<dbReference type="Pfam" id="PF26369">
    <property type="entry name" value="UPF0426"/>
    <property type="match status" value="1"/>
</dbReference>
<feature type="compositionally biased region" description="Polar residues" evidence="1">
    <location>
        <begin position="1"/>
        <end position="19"/>
    </location>
</feature>
<name>C1EII7_MICCC</name>
<reference evidence="2 3" key="1">
    <citation type="journal article" date="2009" name="Science">
        <title>Green evolution and dynamic adaptations revealed by genomes of the marine picoeukaryotes Micromonas.</title>
        <authorList>
            <person name="Worden A.Z."/>
            <person name="Lee J.H."/>
            <person name="Mock T."/>
            <person name="Rouze P."/>
            <person name="Simmons M.P."/>
            <person name="Aerts A.L."/>
            <person name="Allen A.E."/>
            <person name="Cuvelier M.L."/>
            <person name="Derelle E."/>
            <person name="Everett M.V."/>
            <person name="Foulon E."/>
            <person name="Grimwood J."/>
            <person name="Gundlach H."/>
            <person name="Henrissat B."/>
            <person name="Napoli C."/>
            <person name="McDonald S.M."/>
            <person name="Parker M.S."/>
            <person name="Rombauts S."/>
            <person name="Salamov A."/>
            <person name="Von Dassow P."/>
            <person name="Badger J.H."/>
            <person name="Coutinho P.M."/>
            <person name="Demir E."/>
            <person name="Dubchak I."/>
            <person name="Gentemann C."/>
            <person name="Eikrem W."/>
            <person name="Gready J.E."/>
            <person name="John U."/>
            <person name="Lanier W."/>
            <person name="Lindquist E.A."/>
            <person name="Lucas S."/>
            <person name="Mayer K.F."/>
            <person name="Moreau H."/>
            <person name="Not F."/>
            <person name="Otillar R."/>
            <person name="Panaud O."/>
            <person name="Pangilinan J."/>
            <person name="Paulsen I."/>
            <person name="Piegu B."/>
            <person name="Poliakov A."/>
            <person name="Robbens S."/>
            <person name="Schmutz J."/>
            <person name="Toulza E."/>
            <person name="Wyss T."/>
            <person name="Zelensky A."/>
            <person name="Zhou K."/>
            <person name="Armbrust E.V."/>
            <person name="Bhattacharya D."/>
            <person name="Goodenough U.W."/>
            <person name="Van de Peer Y."/>
            <person name="Grigoriev I.V."/>
        </authorList>
    </citation>
    <scope>NUCLEOTIDE SEQUENCE [LARGE SCALE GENOMIC DNA]</scope>
    <source>
        <strain evidence="3">RCC299 / NOUM17</strain>
    </source>
</reference>
<keyword evidence="3" id="KW-1185">Reference proteome</keyword>
<dbReference type="STRING" id="296587.C1EII7"/>
<gene>
    <name evidence="2" type="ORF">MICPUN_64591</name>
</gene>
<dbReference type="Proteomes" id="UP000002009">
    <property type="component" value="Chromosome 15"/>
</dbReference>
<organism evidence="2 3">
    <name type="scientific">Micromonas commoda (strain RCC299 / NOUM17 / CCMP2709)</name>
    <name type="common">Picoplanktonic green alga</name>
    <dbReference type="NCBI Taxonomy" id="296587"/>
    <lineage>
        <taxon>Eukaryota</taxon>
        <taxon>Viridiplantae</taxon>
        <taxon>Chlorophyta</taxon>
        <taxon>Mamiellophyceae</taxon>
        <taxon>Mamiellales</taxon>
        <taxon>Mamiellaceae</taxon>
        <taxon>Micromonas</taxon>
    </lineage>
</organism>
<protein>
    <submittedName>
        <fullName evidence="2">Uncharacterized protein</fullName>
    </submittedName>
</protein>
<dbReference type="EMBL" id="CP001333">
    <property type="protein sequence ID" value="ACO67687.1"/>
    <property type="molecule type" value="Genomic_DNA"/>
</dbReference>
<dbReference type="InterPro" id="IPR040278">
    <property type="entry name" value="UPF0426"/>
</dbReference>
<proteinExistence type="predicted"/>
<dbReference type="GeneID" id="8249541"/>
<dbReference type="InParanoid" id="C1EII7"/>
<dbReference type="OrthoDB" id="784484at2759"/>
<evidence type="ECO:0000256" key="1">
    <source>
        <dbReference type="SAM" id="MobiDB-lite"/>
    </source>
</evidence>
<dbReference type="PANTHER" id="PTHR35996">
    <property type="entry name" value="OSJNBA0038O10.25 PROTEIN"/>
    <property type="match status" value="1"/>
</dbReference>
<accession>C1EII7</accession>
<feature type="region of interest" description="Disordered" evidence="1">
    <location>
        <begin position="1"/>
        <end position="65"/>
    </location>
</feature>
<dbReference type="KEGG" id="mis:MICPUN_64591"/>
<dbReference type="eggNOG" id="ENOG502S7EQ">
    <property type="taxonomic scope" value="Eukaryota"/>
</dbReference>
<feature type="region of interest" description="Disordered" evidence="1">
    <location>
        <begin position="103"/>
        <end position="153"/>
    </location>
</feature>
<sequence length="153" mass="15933">MLASTTALQRTSPTASTSAPRLRSRPRVNITRPVGSRAARTGRRGGVARTRALFNPFDPESTDDPLLRRALREPVAFFGGVFAGMLGLSVDDEPLREWVDRTSEAAGMTRAEEAAVEETAAGGGTGDDDGVDGDVNPGGGDATAPAKDPTPDP</sequence>
<evidence type="ECO:0000313" key="3">
    <source>
        <dbReference type="Proteomes" id="UP000002009"/>
    </source>
</evidence>
<dbReference type="RefSeq" id="XP_002506429.1">
    <property type="nucleotide sequence ID" value="XM_002506383.1"/>
</dbReference>
<dbReference type="PANTHER" id="PTHR35996:SF1">
    <property type="entry name" value="OS04G0528100 PROTEIN"/>
    <property type="match status" value="1"/>
</dbReference>